<comment type="caution">
    <text evidence="1">The sequence shown here is derived from an EMBL/GenBank/DDBJ whole genome shotgun (WGS) entry which is preliminary data.</text>
</comment>
<keyword evidence="2" id="KW-1185">Reference proteome</keyword>
<gene>
    <name evidence="1" type="ORF">BgramDRAFT_2695</name>
</gene>
<name>B1G007_PARG4</name>
<dbReference type="Gene3D" id="1.10.1040.10">
    <property type="entry name" value="N-(1-d-carboxylethyl)-l-norvaline Dehydrogenase, domain 2"/>
    <property type="match status" value="1"/>
</dbReference>
<accession>B1G007</accession>
<dbReference type="EMBL" id="ABLD01000006">
    <property type="protein sequence ID" value="EDT10545.1"/>
    <property type="molecule type" value="Genomic_DNA"/>
</dbReference>
<dbReference type="Proteomes" id="UP000005045">
    <property type="component" value="Unassembled WGS sequence"/>
</dbReference>
<proteinExistence type="predicted"/>
<reference evidence="1 2" key="1">
    <citation type="submission" date="2008-03" db="EMBL/GenBank/DDBJ databases">
        <title>Sequencing of the draft genome and assembly of Burkholderia graminis C4D1M.</title>
        <authorList>
            <consortium name="US DOE Joint Genome Institute (JGI-PGF)"/>
            <person name="Copeland A."/>
            <person name="Lucas S."/>
            <person name="Lapidus A."/>
            <person name="Glavina del Rio T."/>
            <person name="Dalin E."/>
            <person name="Tice H."/>
            <person name="Bruce D."/>
            <person name="Goodwin L."/>
            <person name="Pitluck S."/>
            <person name="Larimer F."/>
            <person name="Land M.L."/>
            <person name="Hauser L."/>
            <person name="Tiedje J."/>
            <person name="Richardson P."/>
        </authorList>
    </citation>
    <scope>NUCLEOTIDE SEQUENCE [LARGE SCALE GENOMIC DNA]</scope>
    <source>
        <strain evidence="2">ATCC 700544 / DSM 17151 / LMG 18924 / NCIMB 13744 / C4D1M</strain>
    </source>
</reference>
<evidence type="ECO:0000313" key="1">
    <source>
        <dbReference type="EMBL" id="EDT10545.1"/>
    </source>
</evidence>
<protein>
    <submittedName>
        <fullName evidence="1">Uncharacterized protein</fullName>
    </submittedName>
</protein>
<organism evidence="1 2">
    <name type="scientific">Paraburkholderia graminis (strain ATCC 700544 / DSM 17151 / LMG 18924 / NCIMB 13744 / C4D1M)</name>
    <dbReference type="NCBI Taxonomy" id="396598"/>
    <lineage>
        <taxon>Bacteria</taxon>
        <taxon>Pseudomonadati</taxon>
        <taxon>Pseudomonadota</taxon>
        <taxon>Betaproteobacteria</taxon>
        <taxon>Burkholderiales</taxon>
        <taxon>Burkholderiaceae</taxon>
        <taxon>Paraburkholderia</taxon>
    </lineage>
</organism>
<dbReference type="InterPro" id="IPR013328">
    <property type="entry name" value="6PGD_dom2"/>
</dbReference>
<dbReference type="AlphaFoldDB" id="B1G007"/>
<sequence length="45" mass="4926">MDALLSVREIFPVELAQQPAFRDALHHALQLLQTRGARAAIAASQ</sequence>
<evidence type="ECO:0000313" key="2">
    <source>
        <dbReference type="Proteomes" id="UP000005045"/>
    </source>
</evidence>